<evidence type="ECO:0000256" key="1">
    <source>
        <dbReference type="ARBA" id="ARBA00023211"/>
    </source>
</evidence>
<dbReference type="Proteomes" id="UP001372338">
    <property type="component" value="Unassembled WGS sequence"/>
</dbReference>
<dbReference type="InterPro" id="IPR014895">
    <property type="entry name" value="Alginate_lyase_2"/>
</dbReference>
<name>A0AAN9HQ95_CROPI</name>
<dbReference type="PANTHER" id="PTHR33681">
    <property type="entry name" value="BINDING PROTEIN, PUTATIVE, EXPRESSED-RELATED"/>
    <property type="match status" value="1"/>
</dbReference>
<evidence type="ECO:0000313" key="3">
    <source>
        <dbReference type="EMBL" id="KAK7247530.1"/>
    </source>
</evidence>
<keyword evidence="1" id="KW-0464">Manganese</keyword>
<dbReference type="EMBL" id="JAYWIO010000008">
    <property type="protein sequence ID" value="KAK7247530.1"/>
    <property type="molecule type" value="Genomic_DNA"/>
</dbReference>
<dbReference type="AlphaFoldDB" id="A0AAN9HQ95"/>
<feature type="domain" description="Alginate lyase 2" evidence="2">
    <location>
        <begin position="108"/>
        <end position="170"/>
    </location>
</feature>
<evidence type="ECO:0000313" key="4">
    <source>
        <dbReference type="Proteomes" id="UP001372338"/>
    </source>
</evidence>
<keyword evidence="4" id="KW-1185">Reference proteome</keyword>
<dbReference type="Pfam" id="PF08787">
    <property type="entry name" value="Alginate_lyase2"/>
    <property type="match status" value="2"/>
</dbReference>
<sequence>MVLIPVLFVCYYNLAINHSTHHTCLSSRVPLDNSNFQVQKPYYNNVPVKQRYSFTNGVHKFWVFSNDKPHTPSSKTEPRTEIRITGYDYTSGVWQFEGSPVLVQNIYDRWFRVNVIHNVGASNVKVYVDGILKYDGADHGAATHYFKFGVYTQNNPSNYMESRWKDIKVFRRW</sequence>
<accession>A0AAN9HQ95</accession>
<evidence type="ECO:0000259" key="2">
    <source>
        <dbReference type="Pfam" id="PF08787"/>
    </source>
</evidence>
<feature type="domain" description="Alginate lyase 2" evidence="2">
    <location>
        <begin position="32"/>
        <end position="103"/>
    </location>
</feature>
<proteinExistence type="predicted"/>
<dbReference type="SUPFAM" id="SSF49899">
    <property type="entry name" value="Concanavalin A-like lectins/glucanases"/>
    <property type="match status" value="1"/>
</dbReference>
<dbReference type="Gene3D" id="2.60.120.200">
    <property type="match status" value="1"/>
</dbReference>
<organism evidence="3 4">
    <name type="scientific">Crotalaria pallida</name>
    <name type="common">Smooth rattlebox</name>
    <name type="synonym">Crotalaria striata</name>
    <dbReference type="NCBI Taxonomy" id="3830"/>
    <lineage>
        <taxon>Eukaryota</taxon>
        <taxon>Viridiplantae</taxon>
        <taxon>Streptophyta</taxon>
        <taxon>Embryophyta</taxon>
        <taxon>Tracheophyta</taxon>
        <taxon>Spermatophyta</taxon>
        <taxon>Magnoliopsida</taxon>
        <taxon>eudicotyledons</taxon>
        <taxon>Gunneridae</taxon>
        <taxon>Pentapetalae</taxon>
        <taxon>rosids</taxon>
        <taxon>fabids</taxon>
        <taxon>Fabales</taxon>
        <taxon>Fabaceae</taxon>
        <taxon>Papilionoideae</taxon>
        <taxon>50 kb inversion clade</taxon>
        <taxon>genistoids sensu lato</taxon>
        <taxon>core genistoids</taxon>
        <taxon>Crotalarieae</taxon>
        <taxon>Crotalaria</taxon>
    </lineage>
</organism>
<gene>
    <name evidence="3" type="ORF">RIF29_42414</name>
</gene>
<dbReference type="PANTHER" id="PTHR33681:SF4">
    <property type="entry name" value="OS12G0171100 PROTEIN"/>
    <property type="match status" value="1"/>
</dbReference>
<comment type="caution">
    <text evidence="3">The sequence shown here is derived from an EMBL/GenBank/DDBJ whole genome shotgun (WGS) entry which is preliminary data.</text>
</comment>
<reference evidence="3 4" key="1">
    <citation type="submission" date="2024-01" db="EMBL/GenBank/DDBJ databases">
        <title>The genomes of 5 underutilized Papilionoideae crops provide insights into root nodulation and disease resistanc.</title>
        <authorList>
            <person name="Yuan L."/>
        </authorList>
    </citation>
    <scope>NUCLEOTIDE SEQUENCE [LARGE SCALE GENOMIC DNA]</scope>
    <source>
        <strain evidence="3">ZHUSHIDOU_FW_LH</strain>
        <tissue evidence="3">Leaf</tissue>
    </source>
</reference>
<dbReference type="InterPro" id="IPR013320">
    <property type="entry name" value="ConA-like_dom_sf"/>
</dbReference>
<protein>
    <recommendedName>
        <fullName evidence="2">Alginate lyase 2 domain-containing protein</fullName>
    </recommendedName>
</protein>